<accession>A0A176RTH7</accession>
<gene>
    <name evidence="1" type="ORF">THIOM_005348</name>
</gene>
<dbReference type="InterPro" id="IPR008792">
    <property type="entry name" value="PQQD"/>
</dbReference>
<reference evidence="1 2" key="1">
    <citation type="submission" date="2016-05" db="EMBL/GenBank/DDBJ databases">
        <title>Single-cell genome of chain-forming Candidatus Thiomargarita nelsonii and comparison to other large sulfur-oxidizing bacteria.</title>
        <authorList>
            <person name="Winkel M."/>
            <person name="Salman V."/>
            <person name="Woyke T."/>
            <person name="Schulz-Vogt H."/>
            <person name="Richter M."/>
            <person name="Flood B."/>
            <person name="Bailey J."/>
            <person name="Amann R."/>
            <person name="Mussmann M."/>
        </authorList>
    </citation>
    <scope>NUCLEOTIDE SEQUENCE [LARGE SCALE GENOMIC DNA]</scope>
    <source>
        <strain evidence="1 2">THI036</strain>
    </source>
</reference>
<dbReference type="Proteomes" id="UP000076962">
    <property type="component" value="Unassembled WGS sequence"/>
</dbReference>
<dbReference type="InterPro" id="IPR041881">
    <property type="entry name" value="PqqD_sf"/>
</dbReference>
<dbReference type="AlphaFoldDB" id="A0A176RTH7"/>
<dbReference type="Pfam" id="PF05402">
    <property type="entry name" value="PqqD"/>
    <property type="match status" value="1"/>
</dbReference>
<organism evidence="1 2">
    <name type="scientific">Candidatus Thiomargarita nelsonii</name>
    <dbReference type="NCBI Taxonomy" id="1003181"/>
    <lineage>
        <taxon>Bacteria</taxon>
        <taxon>Pseudomonadati</taxon>
        <taxon>Pseudomonadota</taxon>
        <taxon>Gammaproteobacteria</taxon>
        <taxon>Thiotrichales</taxon>
        <taxon>Thiotrichaceae</taxon>
        <taxon>Thiomargarita</taxon>
    </lineage>
</organism>
<feature type="non-terminal residue" evidence="1">
    <location>
        <position position="89"/>
    </location>
</feature>
<name>A0A176RTH7_9GAMM</name>
<protein>
    <submittedName>
        <fullName evidence="1">Coenzyme PQQ synthesis D</fullName>
    </submittedName>
</protein>
<keyword evidence="2" id="KW-1185">Reference proteome</keyword>
<dbReference type="EMBL" id="LUTY01002971">
    <property type="protein sequence ID" value="OAD19041.1"/>
    <property type="molecule type" value="Genomic_DNA"/>
</dbReference>
<dbReference type="Gene3D" id="1.10.10.1150">
    <property type="entry name" value="Coenzyme PQQ synthesis protein D (PqqD)"/>
    <property type="match status" value="1"/>
</dbReference>
<comment type="caution">
    <text evidence="1">The sequence shown here is derived from an EMBL/GenBank/DDBJ whole genome shotgun (WGS) entry which is preliminary data.</text>
</comment>
<evidence type="ECO:0000313" key="2">
    <source>
        <dbReference type="Proteomes" id="UP000076962"/>
    </source>
</evidence>
<proteinExistence type="predicted"/>
<sequence length="89" mass="10070">MFLYDPSKGILHVLNPTAIFVWKQCDGEHTMTEIEENLRDTFQVAEDIELHSDVMEIVQTFTDLGVLSNNEVSKRRICAKASLNCAVSI</sequence>
<evidence type="ECO:0000313" key="1">
    <source>
        <dbReference type="EMBL" id="OAD19041.1"/>
    </source>
</evidence>